<feature type="transmembrane region" description="Helical" evidence="1">
    <location>
        <begin position="16"/>
        <end position="37"/>
    </location>
</feature>
<feature type="transmembrane region" description="Helical" evidence="1">
    <location>
        <begin position="216"/>
        <end position="236"/>
    </location>
</feature>
<dbReference type="RefSeq" id="WP_103321245.1">
    <property type="nucleotide sequence ID" value="NZ_PPTF01000073.1"/>
</dbReference>
<reference evidence="2 3" key="1">
    <citation type="submission" date="2018-01" db="EMBL/GenBank/DDBJ databases">
        <title>Genomic Sequence of Chromobacterium MWU13-2610 from wild cranberry bogs within the Cape Cod National Seashore.</title>
        <authorList>
            <person name="O'Hara-Hanley K."/>
            <person name="Soby S."/>
            <person name="Harrison A."/>
        </authorList>
    </citation>
    <scope>NUCLEOTIDE SEQUENCE [LARGE SCALE GENOMIC DNA]</scope>
    <source>
        <strain evidence="2 3">MWU13-2610</strain>
    </source>
</reference>
<keyword evidence="3" id="KW-1185">Reference proteome</keyword>
<evidence type="ECO:0000313" key="2">
    <source>
        <dbReference type="EMBL" id="POA97463.1"/>
    </source>
</evidence>
<keyword evidence="1" id="KW-1133">Transmembrane helix</keyword>
<proteinExistence type="predicted"/>
<evidence type="ECO:0000313" key="3">
    <source>
        <dbReference type="Proteomes" id="UP000236416"/>
    </source>
</evidence>
<name>A0A2K4MK72_9NEIS</name>
<dbReference type="InterPro" id="IPR025333">
    <property type="entry name" value="DUF4239"/>
</dbReference>
<feature type="transmembrane region" description="Helical" evidence="1">
    <location>
        <begin position="189"/>
        <end position="209"/>
    </location>
</feature>
<dbReference type="EMBL" id="PPTF01000073">
    <property type="protein sequence ID" value="POA97463.1"/>
    <property type="molecule type" value="Genomic_DNA"/>
</dbReference>
<dbReference type="Proteomes" id="UP000236416">
    <property type="component" value="Unassembled WGS sequence"/>
</dbReference>
<dbReference type="Pfam" id="PF14023">
    <property type="entry name" value="Bestrophin-like"/>
    <property type="match status" value="1"/>
</dbReference>
<feature type="transmembrane region" description="Helical" evidence="1">
    <location>
        <begin position="49"/>
        <end position="73"/>
    </location>
</feature>
<keyword evidence="1" id="KW-0472">Membrane</keyword>
<dbReference type="AlphaFoldDB" id="A0A2K4MK72"/>
<comment type="caution">
    <text evidence="2">The sequence shown here is derived from an EMBL/GenBank/DDBJ whole genome shotgun (WGS) entry which is preliminary data.</text>
</comment>
<keyword evidence="1" id="KW-0812">Transmembrane</keyword>
<organism evidence="2 3">
    <name type="scientific">Chromobacterium sinusclupearum</name>
    <dbReference type="NCBI Taxonomy" id="2077146"/>
    <lineage>
        <taxon>Bacteria</taxon>
        <taxon>Pseudomonadati</taxon>
        <taxon>Pseudomonadota</taxon>
        <taxon>Betaproteobacteria</taxon>
        <taxon>Neisseriales</taxon>
        <taxon>Chromobacteriaceae</taxon>
        <taxon>Chromobacterium</taxon>
    </lineage>
</organism>
<gene>
    <name evidence="2" type="ORF">C2134_16690</name>
</gene>
<sequence length="267" mass="29098">MSLFDVFNALPSTTQIYVGSLHGLLLTACVGLLLRPLRPWLEHDKNDELGVIIAVIGVFYGLIIAALLMRAIAHFDIASEAVEQEAQVSTSFYRAALNGDAALAPQLKPPLLNYLRTVVEKEAPQQMNGAILSMQSEELAQISAALRNIHPDTAGQLAAKQQASQQLESLYAARHARLSHQTMAVPPEAWIISLIGEVLIVVLAWLLHFSRPALQFVMIAALAVSISITLVVILIYDTPYLADEQVAVNYGAYRQAMAAIANDSLQY</sequence>
<accession>A0A2K4MK72</accession>
<evidence type="ECO:0000256" key="1">
    <source>
        <dbReference type="SAM" id="Phobius"/>
    </source>
</evidence>
<protein>
    <recommendedName>
        <fullName evidence="4">DUF4239 domain-containing protein</fullName>
    </recommendedName>
</protein>
<evidence type="ECO:0008006" key="4">
    <source>
        <dbReference type="Google" id="ProtNLM"/>
    </source>
</evidence>